<dbReference type="InterPro" id="IPR006311">
    <property type="entry name" value="TAT_signal"/>
</dbReference>
<keyword evidence="1 3" id="KW-0732">Signal</keyword>
<evidence type="ECO:0000313" key="4">
    <source>
        <dbReference type="EMBL" id="MCW1922333.1"/>
    </source>
</evidence>
<feature type="region of interest" description="Disordered" evidence="2">
    <location>
        <begin position="1155"/>
        <end position="1175"/>
    </location>
</feature>
<evidence type="ECO:0000313" key="5">
    <source>
        <dbReference type="Proteomes" id="UP001320876"/>
    </source>
</evidence>
<reference evidence="4 5" key="1">
    <citation type="submission" date="2022-10" db="EMBL/GenBank/DDBJ databases">
        <title>Luteolibacter arcticus strain CCTCC AB 2014275, whole genome shotgun sequencing project.</title>
        <authorList>
            <person name="Zhao G."/>
            <person name="Shen L."/>
        </authorList>
    </citation>
    <scope>NUCLEOTIDE SEQUENCE [LARGE SCALE GENOMIC DNA]</scope>
    <source>
        <strain evidence="4 5">CCTCC AB 2014275</strain>
    </source>
</reference>
<feature type="chain" id="PRO_5046663798" evidence="3">
    <location>
        <begin position="33"/>
        <end position="1277"/>
    </location>
</feature>
<dbReference type="Pfam" id="PF12951">
    <property type="entry name" value="PATR"/>
    <property type="match status" value="2"/>
</dbReference>
<organism evidence="4 5">
    <name type="scientific">Luteolibacter arcticus</name>
    <dbReference type="NCBI Taxonomy" id="1581411"/>
    <lineage>
        <taxon>Bacteria</taxon>
        <taxon>Pseudomonadati</taxon>
        <taxon>Verrucomicrobiota</taxon>
        <taxon>Verrucomicrobiia</taxon>
        <taxon>Verrucomicrobiales</taxon>
        <taxon>Verrucomicrobiaceae</taxon>
        <taxon>Luteolibacter</taxon>
    </lineage>
</organism>
<feature type="signal peptide" evidence="3">
    <location>
        <begin position="1"/>
        <end position="32"/>
    </location>
</feature>
<sequence>MLNSYPTSRSSRRLALQLAGLVTLVTVAPAAAATFTYTPVSGTGDLWSAGTHWDAVPVSSFDTRLTFVGDNLTPLADSLVNVNTDDVSDQFSLNILDLQGTGPAAGGASITVNAAAPATGLTLVTDLSAPVVNLNALAGASGLTYQVNPVLTLANDATFIGAGTATFKFSGGIIGDGRTLTKSGASLMSIGGTTTLESLHVGFNNGVAGNNGAGGKITAAAGSTLSVGTGTGAIRVGSINSSTVSPTAVGALDLSAATSFTANVTEFFVGVNYGGMTTTGEGTLNLSPANTITATTTFAVGRSAGNFNTPLATGTVPANSATIVNTPRMAIGQGKSNASFTVGSNSTFDVNGVSGGRAELWIGHHDQTGSGNWSTTADFGNGPFRGFLSTISVGRKFAASTGNTTGTATFGNSDQNDFNLSASGSPLVVGRVDAGTSGVATGTLTIGHLGSNSTITSTNNGTAILIATGAGTAQRAVGTLNLGPGSLTLNTTGAGISGDTTNLLNTGKVKFNGTTLIAGGASTGFIQGLDNAEISDGGLTIASNSNITIPQGLSHDPAGAAIDGGLTKDNPGILTLPSTNTYTGTTTIAGGIIFFTKTAALPGFATPGRLSVGELGGLGMNVGGAGEFTLAQLDTYRTDGTTFTGTHHPLILDTANAGGELTYTTTRSDMGSFVKRGSHKLTLDTDVDIKGGLDIGISQNGGTLAIAAGKDFSLAPSELNGLGAVNLGVAGGTNSLGTLDASAADSFSMEASTLRLGVTTGSGTAGGTLSLPATSSITAHTEIVVADSNNTFNNVNSTITTAAGGTAQIRTPRLWIGHGKGRGFLTLGAGSTLDLAHLEGGRTAVEVGNNTTSGGSGGWTGTVDLSAGVFKGELSSLLIGATSATSATSSAVGTMTLSNSPLNHLDIEGAGSPLTIGRYTGSTSGTATGTLTLGNLDADSSITSTDNGTAILIATGGGAGAAKATGTLNLNGGTLTITTTGSALRGDAANPDNVSTVNFNGITLKAGASSTDWIGNLKTANIAAGGLTLDTNGFDIAIAQVLSGTGSFTKSGTGALICYDANSYSGSTTVSAGALSLADVMLSDTAAVTVAAGAVLDLAYPAAATDTVLSLSLGGVPASIGVWGAVGSGAPNTSALITGIGRLNVLTGPAGSDPYDTWASQITNPDDRDRSDDADHDGFSNELEYLFGTSPVANDGALVQSSLVGTNLIVRWNQLESGGIYQLQESLTLVDSPWPVSVVVPVIAADQGGVPSSYDRMEATVPIDGARKFVRVSGLED</sequence>
<proteinExistence type="predicted"/>
<accession>A0ABT3GFY0</accession>
<feature type="compositionally biased region" description="Basic and acidic residues" evidence="2">
    <location>
        <begin position="1165"/>
        <end position="1175"/>
    </location>
</feature>
<evidence type="ECO:0000256" key="2">
    <source>
        <dbReference type="SAM" id="MobiDB-lite"/>
    </source>
</evidence>
<dbReference type="NCBIfam" id="TIGR02601">
    <property type="entry name" value="autotrns_rpt"/>
    <property type="match status" value="2"/>
</dbReference>
<dbReference type="RefSeq" id="WP_264486442.1">
    <property type="nucleotide sequence ID" value="NZ_JAPDDT010000002.1"/>
</dbReference>
<dbReference type="PROSITE" id="PS51318">
    <property type="entry name" value="TAT"/>
    <property type="match status" value="1"/>
</dbReference>
<dbReference type="Proteomes" id="UP001320876">
    <property type="component" value="Unassembled WGS sequence"/>
</dbReference>
<protein>
    <submittedName>
        <fullName evidence="4">Autotransporter-associated beta strand repeat-containing protein</fullName>
    </submittedName>
</protein>
<dbReference type="EMBL" id="JAPDDT010000002">
    <property type="protein sequence ID" value="MCW1922333.1"/>
    <property type="molecule type" value="Genomic_DNA"/>
</dbReference>
<comment type="caution">
    <text evidence="4">The sequence shown here is derived from an EMBL/GenBank/DDBJ whole genome shotgun (WGS) entry which is preliminary data.</text>
</comment>
<dbReference type="InterPro" id="IPR013425">
    <property type="entry name" value="Autotrns_rpt"/>
</dbReference>
<keyword evidence="5" id="KW-1185">Reference proteome</keyword>
<evidence type="ECO:0000256" key="1">
    <source>
        <dbReference type="ARBA" id="ARBA00022729"/>
    </source>
</evidence>
<gene>
    <name evidence="4" type="ORF">OKA05_07190</name>
</gene>
<evidence type="ECO:0000256" key="3">
    <source>
        <dbReference type="SAM" id="SignalP"/>
    </source>
</evidence>
<name>A0ABT3GFY0_9BACT</name>